<dbReference type="EC" id="3.1.3.48" evidence="2"/>
<organism evidence="7 8">
    <name type="scientific">Novipirellula herctigrandis</name>
    <dbReference type="NCBI Taxonomy" id="2527986"/>
    <lineage>
        <taxon>Bacteria</taxon>
        <taxon>Pseudomonadati</taxon>
        <taxon>Planctomycetota</taxon>
        <taxon>Planctomycetia</taxon>
        <taxon>Pirellulales</taxon>
        <taxon>Pirellulaceae</taxon>
        <taxon>Novipirellula</taxon>
    </lineage>
</organism>
<reference evidence="7 8" key="1">
    <citation type="submission" date="2019-02" db="EMBL/GenBank/DDBJ databases">
        <title>Deep-cultivation of Planctomycetes and their phenomic and genomic characterization uncovers novel biology.</title>
        <authorList>
            <person name="Wiegand S."/>
            <person name="Jogler M."/>
            <person name="Boedeker C."/>
            <person name="Pinto D."/>
            <person name="Vollmers J."/>
            <person name="Rivas-Marin E."/>
            <person name="Kohn T."/>
            <person name="Peeters S.H."/>
            <person name="Heuer A."/>
            <person name="Rast P."/>
            <person name="Oberbeckmann S."/>
            <person name="Bunk B."/>
            <person name="Jeske O."/>
            <person name="Meyerdierks A."/>
            <person name="Storesund J.E."/>
            <person name="Kallscheuer N."/>
            <person name="Luecker S."/>
            <person name="Lage O.M."/>
            <person name="Pohl T."/>
            <person name="Merkel B.J."/>
            <person name="Hornburger P."/>
            <person name="Mueller R.-W."/>
            <person name="Bruemmer F."/>
            <person name="Labrenz M."/>
            <person name="Spormann A.M."/>
            <person name="Op Den Camp H."/>
            <person name="Overmann J."/>
            <person name="Amann R."/>
            <person name="Jetten M.S.M."/>
            <person name="Mascher T."/>
            <person name="Medema M.H."/>
            <person name="Devos D.P."/>
            <person name="Kaster A.-K."/>
            <person name="Ovreas L."/>
            <person name="Rohde M."/>
            <person name="Galperin M.Y."/>
            <person name="Jogler C."/>
        </authorList>
    </citation>
    <scope>NUCLEOTIDE SEQUENCE [LARGE SCALE GENOMIC DNA]</scope>
    <source>
        <strain evidence="7 8">CA13</strain>
    </source>
</reference>
<feature type="active site" description="Nucleophile" evidence="5">
    <location>
        <position position="15"/>
    </location>
</feature>
<dbReference type="InterPro" id="IPR050438">
    <property type="entry name" value="LMW_PTPase"/>
</dbReference>
<evidence type="ECO:0000256" key="2">
    <source>
        <dbReference type="ARBA" id="ARBA00013064"/>
    </source>
</evidence>
<keyword evidence="4" id="KW-0904">Protein phosphatase</keyword>
<feature type="domain" description="Phosphotyrosine protein phosphatase I" evidence="6">
    <location>
        <begin position="9"/>
        <end position="156"/>
    </location>
</feature>
<evidence type="ECO:0000256" key="1">
    <source>
        <dbReference type="ARBA" id="ARBA00011063"/>
    </source>
</evidence>
<feature type="active site" evidence="5">
    <location>
        <position position="21"/>
    </location>
</feature>
<accession>A0A5C5ZBE7</accession>
<evidence type="ECO:0000256" key="5">
    <source>
        <dbReference type="PIRSR" id="PIRSR617867-1"/>
    </source>
</evidence>
<dbReference type="Gene3D" id="3.40.50.2300">
    <property type="match status" value="1"/>
</dbReference>
<gene>
    <name evidence="7" type="primary">yfkJ</name>
    <name evidence="7" type="ORF">CA13_59640</name>
</gene>
<evidence type="ECO:0000256" key="3">
    <source>
        <dbReference type="ARBA" id="ARBA00022801"/>
    </source>
</evidence>
<comment type="similarity">
    <text evidence="1">Belongs to the low molecular weight phosphotyrosine protein phosphatase family.</text>
</comment>
<dbReference type="Proteomes" id="UP000315010">
    <property type="component" value="Unassembled WGS sequence"/>
</dbReference>
<dbReference type="AlphaFoldDB" id="A0A5C5ZBE7"/>
<dbReference type="InterPro" id="IPR023485">
    <property type="entry name" value="Ptyr_pPase"/>
</dbReference>
<keyword evidence="3 7" id="KW-0378">Hydrolase</keyword>
<evidence type="ECO:0000256" key="4">
    <source>
        <dbReference type="ARBA" id="ARBA00022912"/>
    </source>
</evidence>
<sequence length="169" mass="18846">MASLNSMSKRVLFVCMGNICRSPAGEAVMKRFAQEYEIDVEVDSAGTHGYHIGKAPDSRMCDAAESRGYELTSRARQVTAQDLEPGQFDLVLAMDADNHADLHRLAKSSKLHIRMFGDYLDDNWPKDVPDPYYGGEEGFSDVLDMLEEGCPLILQTLAGEDIFQDDFDD</sequence>
<protein>
    <recommendedName>
        <fullName evidence="2">protein-tyrosine-phosphatase</fullName>
        <ecNumber evidence="2">3.1.3.48</ecNumber>
    </recommendedName>
</protein>
<evidence type="ECO:0000313" key="7">
    <source>
        <dbReference type="EMBL" id="TWT84485.1"/>
    </source>
</evidence>
<dbReference type="CDD" id="cd16343">
    <property type="entry name" value="LMWPTP"/>
    <property type="match status" value="1"/>
</dbReference>
<dbReference type="SMART" id="SM00226">
    <property type="entry name" value="LMWPc"/>
    <property type="match status" value="1"/>
</dbReference>
<dbReference type="GO" id="GO:0004725">
    <property type="term" value="F:protein tyrosine phosphatase activity"/>
    <property type="evidence" value="ECO:0007669"/>
    <property type="project" value="UniProtKB-EC"/>
</dbReference>
<name>A0A5C5ZBE7_9BACT</name>
<feature type="active site" description="Proton donor" evidence="5">
    <location>
        <position position="130"/>
    </location>
</feature>
<dbReference type="EMBL" id="SJPJ01000001">
    <property type="protein sequence ID" value="TWT84485.1"/>
    <property type="molecule type" value="Genomic_DNA"/>
</dbReference>
<evidence type="ECO:0000259" key="6">
    <source>
        <dbReference type="SMART" id="SM00226"/>
    </source>
</evidence>
<dbReference type="Pfam" id="PF01451">
    <property type="entry name" value="LMWPc"/>
    <property type="match status" value="1"/>
</dbReference>
<dbReference type="PRINTS" id="PR00719">
    <property type="entry name" value="LMWPTPASE"/>
</dbReference>
<evidence type="ECO:0000313" key="8">
    <source>
        <dbReference type="Proteomes" id="UP000315010"/>
    </source>
</evidence>
<keyword evidence="8" id="KW-1185">Reference proteome</keyword>
<proteinExistence type="inferred from homology"/>
<dbReference type="InterPro" id="IPR017867">
    <property type="entry name" value="Tyr_phospatase_low_mol_wt"/>
</dbReference>
<dbReference type="InterPro" id="IPR036196">
    <property type="entry name" value="Ptyr_pPase_sf"/>
</dbReference>
<comment type="caution">
    <text evidence="7">The sequence shown here is derived from an EMBL/GenBank/DDBJ whole genome shotgun (WGS) entry which is preliminary data.</text>
</comment>
<dbReference type="PANTHER" id="PTHR11717">
    <property type="entry name" value="LOW MOLECULAR WEIGHT PROTEIN TYROSINE PHOSPHATASE"/>
    <property type="match status" value="1"/>
</dbReference>
<dbReference type="PANTHER" id="PTHR11717:SF7">
    <property type="entry name" value="LOW MOLECULAR WEIGHT PHOSPHOTYROSINE PROTEIN PHOSPHATASE"/>
    <property type="match status" value="1"/>
</dbReference>
<dbReference type="SUPFAM" id="SSF52788">
    <property type="entry name" value="Phosphotyrosine protein phosphatases I"/>
    <property type="match status" value="1"/>
</dbReference>